<organism evidence="1 2">
    <name type="scientific">Snodgrassella alvi SCGC AB-598-J21</name>
    <dbReference type="NCBI Taxonomy" id="1385367"/>
    <lineage>
        <taxon>Bacteria</taxon>
        <taxon>Pseudomonadati</taxon>
        <taxon>Pseudomonadota</taxon>
        <taxon>Betaproteobacteria</taxon>
        <taxon>Neisseriales</taxon>
        <taxon>Neisseriaceae</taxon>
        <taxon>Snodgrassella</taxon>
    </lineage>
</organism>
<dbReference type="PROSITE" id="PS51257">
    <property type="entry name" value="PROKAR_LIPOPROTEIN"/>
    <property type="match status" value="1"/>
</dbReference>
<sequence length="79" mass="8740">MNMILKITACAVFFIAGCGAYKNMESWSVTEITKTLSDGRTVVCLMAGSGLSCDWFNAPLVPSTYPLQYEFDNYEQAKP</sequence>
<name>A0A074V963_9NEIS</name>
<reference evidence="1 2" key="1">
    <citation type="journal article" date="2014" name="PLoS Genet.">
        <title>Hidden diversity in honey bee gut symbionts detected by single-cell genomics.</title>
        <authorList>
            <person name="Engel P."/>
            <person name="Stepanauskas R."/>
            <person name="Moran N."/>
        </authorList>
    </citation>
    <scope>NUCLEOTIDE SEQUENCE [LARGE SCALE GENOMIC DNA]</scope>
    <source>
        <strain evidence="1 2">SCGC AB-598-J21</strain>
    </source>
</reference>
<comment type="caution">
    <text evidence="1">The sequence shown here is derived from an EMBL/GenBank/DDBJ whole genome shotgun (WGS) entry which is preliminary data.</text>
</comment>
<dbReference type="Proteomes" id="UP000027644">
    <property type="component" value="Unassembled WGS sequence"/>
</dbReference>
<protein>
    <submittedName>
        <fullName evidence="1">Uncharacterized protein</fullName>
    </submittedName>
</protein>
<proteinExistence type="predicted"/>
<dbReference type="EMBL" id="AVQL01000451">
    <property type="protein sequence ID" value="KEQ00382.1"/>
    <property type="molecule type" value="Genomic_DNA"/>
</dbReference>
<gene>
    <name evidence="1" type="ORF">SASC598J21_017830</name>
</gene>
<evidence type="ECO:0000313" key="1">
    <source>
        <dbReference type="EMBL" id="KEQ00382.1"/>
    </source>
</evidence>
<accession>A0A074V963</accession>
<dbReference type="AlphaFoldDB" id="A0A074V963"/>
<evidence type="ECO:0000313" key="2">
    <source>
        <dbReference type="Proteomes" id="UP000027644"/>
    </source>
</evidence>